<keyword evidence="1" id="KW-0472">Membrane</keyword>
<proteinExistence type="predicted"/>
<dbReference type="EMBL" id="ARZY01000046">
    <property type="protein sequence ID" value="EWH08458.1"/>
    <property type="molecule type" value="Genomic_DNA"/>
</dbReference>
<feature type="transmembrane region" description="Helical" evidence="1">
    <location>
        <begin position="57"/>
        <end position="74"/>
    </location>
</feature>
<keyword evidence="3" id="KW-1185">Reference proteome</keyword>
<feature type="transmembrane region" description="Helical" evidence="1">
    <location>
        <begin position="31"/>
        <end position="50"/>
    </location>
</feature>
<dbReference type="RefSeq" id="WP_035016236.1">
    <property type="nucleotide sequence ID" value="NZ_ARZY01000046.1"/>
</dbReference>
<dbReference type="Proteomes" id="UP000019276">
    <property type="component" value="Unassembled WGS sequence"/>
</dbReference>
<protein>
    <recommendedName>
        <fullName evidence="4">Transmembrane protein</fullName>
    </recommendedName>
</protein>
<accession>W7QK13</accession>
<keyword evidence="1" id="KW-1133">Transmembrane helix</keyword>
<evidence type="ECO:0000313" key="3">
    <source>
        <dbReference type="Proteomes" id="UP000019276"/>
    </source>
</evidence>
<gene>
    <name evidence="2" type="ORF">DS2_17362</name>
</gene>
<dbReference type="Pfam" id="PF15071">
    <property type="entry name" value="TMEM220"/>
    <property type="match status" value="1"/>
</dbReference>
<name>W7QK13_9ALTE</name>
<comment type="caution">
    <text evidence="2">The sequence shown here is derived from an EMBL/GenBank/DDBJ whole genome shotgun (WGS) entry which is preliminary data.</text>
</comment>
<evidence type="ECO:0000313" key="2">
    <source>
        <dbReference type="EMBL" id="EWH08458.1"/>
    </source>
</evidence>
<evidence type="ECO:0000256" key="1">
    <source>
        <dbReference type="SAM" id="Phobius"/>
    </source>
</evidence>
<sequence length="124" mass="13910">MKWFKLIVGLVFVVFAYLQLNDLTQYGNHDAWIWTSMYLSAAALSCVSAFKKLPQSLITTWAGFCAGALLFRLQDDQGTLHLSRLHPANYWDASGQTMIQNSNESGGLVILLVWAIILVFVARK</sequence>
<keyword evidence="1" id="KW-0812">Transmembrane</keyword>
<evidence type="ECO:0008006" key="4">
    <source>
        <dbReference type="Google" id="ProtNLM"/>
    </source>
</evidence>
<dbReference type="InterPro" id="IPR029377">
    <property type="entry name" value="TMEM220"/>
</dbReference>
<reference evidence="2 3" key="1">
    <citation type="journal article" date="2014" name="Genome Announc.">
        <title>Draft Genome Sequence of the Agar-Degrading Bacterium Catenovulum sp. Strain DS-2, Isolated from Intestines of Haliotis diversicolor.</title>
        <authorList>
            <person name="Shan D."/>
            <person name="Li X."/>
            <person name="Gu Z."/>
            <person name="Wei G."/>
            <person name="Gao Z."/>
            <person name="Shao Z."/>
        </authorList>
    </citation>
    <scope>NUCLEOTIDE SEQUENCE [LARGE SCALE GENOMIC DNA]</scope>
    <source>
        <strain evidence="2 3">DS-2</strain>
    </source>
</reference>
<feature type="transmembrane region" description="Helical" evidence="1">
    <location>
        <begin position="105"/>
        <end position="122"/>
    </location>
</feature>
<dbReference type="OrthoDB" id="6387149at2"/>
<organism evidence="2 3">
    <name type="scientific">Catenovulum agarivorans DS-2</name>
    <dbReference type="NCBI Taxonomy" id="1328313"/>
    <lineage>
        <taxon>Bacteria</taxon>
        <taxon>Pseudomonadati</taxon>
        <taxon>Pseudomonadota</taxon>
        <taxon>Gammaproteobacteria</taxon>
        <taxon>Alteromonadales</taxon>
        <taxon>Alteromonadaceae</taxon>
        <taxon>Catenovulum</taxon>
    </lineage>
</organism>
<dbReference type="AlphaFoldDB" id="W7QK13"/>